<dbReference type="GO" id="GO:0016593">
    <property type="term" value="C:Cdc73/Paf1 complex"/>
    <property type="evidence" value="ECO:0007669"/>
    <property type="project" value="InterPro"/>
</dbReference>
<organism evidence="3 4">
    <name type="scientific">Caenorhabditis angaria</name>
    <dbReference type="NCBI Taxonomy" id="860376"/>
    <lineage>
        <taxon>Eukaryota</taxon>
        <taxon>Metazoa</taxon>
        <taxon>Ecdysozoa</taxon>
        <taxon>Nematoda</taxon>
        <taxon>Chromadorea</taxon>
        <taxon>Rhabditida</taxon>
        <taxon>Rhabditina</taxon>
        <taxon>Rhabditomorpha</taxon>
        <taxon>Rhabditoidea</taxon>
        <taxon>Rhabditidae</taxon>
        <taxon>Peloderinae</taxon>
        <taxon>Caenorhabditis</taxon>
    </lineage>
</organism>
<dbReference type="PANTHER" id="PTHR23146:SF0">
    <property type="entry name" value="RNA POLYMERASE-ASSOCIATED PROTEIN LEO1"/>
    <property type="match status" value="1"/>
</dbReference>
<sequence length="436" mass="49322">MSSSDSSSEDDGPRTRSPAPPESPPPPQEQVKIEKKSRVLASDSDEEMPSDRGEEKQKKKRILSESPVSSREPSPSRTSTKPNTTDLFGDDVSSSDGEHSPRGGRKSPKSDDEDANSLHGIVMNTDELEEIEEKQENIVNIEANLSKIQTQFENEPYYVKLPNFLSVQTHPFDPENYEEDEDDEQVKFDEEGNTKLKLRVENTIRWREKEEIDEKTGETKKMRESNAKFVKWSDGSISLYLGNEIFEVAKMPLNSANLPVLYAKQPGGMVAQSILTNRLTFRPHSTDSQTHRKVTLNMADRGRKSGQVKVMDLDVGINPEIARREAVRKEEEALRIHQRRAHATRSTFKPRNRANYSGNLGGYSDDEEGGSYRKSKGKNKREAPIIGASSDESDNELDKNKRKGGKSDESEDSDEEYRKRKQQQKKTIVTSDEESN</sequence>
<dbReference type="GO" id="GO:0006368">
    <property type="term" value="P:transcription elongation by RNA polymerase II"/>
    <property type="evidence" value="ECO:0007669"/>
    <property type="project" value="InterPro"/>
</dbReference>
<feature type="region of interest" description="Disordered" evidence="2">
    <location>
        <begin position="335"/>
        <end position="436"/>
    </location>
</feature>
<feature type="compositionally biased region" description="Low complexity" evidence="2">
    <location>
        <begin position="64"/>
        <end position="80"/>
    </location>
</feature>
<gene>
    <name evidence="3" type="ORF">CAMP_LOCUS10358</name>
</gene>
<dbReference type="Proteomes" id="UP001152747">
    <property type="component" value="Unassembled WGS sequence"/>
</dbReference>
<protein>
    <recommendedName>
        <fullName evidence="5">RNA polymerase-associated protein LEO1</fullName>
    </recommendedName>
</protein>
<dbReference type="EMBL" id="CANHGI010000004">
    <property type="protein sequence ID" value="CAI5447721.1"/>
    <property type="molecule type" value="Genomic_DNA"/>
</dbReference>
<evidence type="ECO:0000256" key="2">
    <source>
        <dbReference type="SAM" id="MobiDB-lite"/>
    </source>
</evidence>
<dbReference type="GO" id="GO:0032968">
    <property type="term" value="P:positive regulation of transcription elongation by RNA polymerase II"/>
    <property type="evidence" value="ECO:0007669"/>
    <property type="project" value="TreeGrafter"/>
</dbReference>
<keyword evidence="1" id="KW-0175">Coiled coil</keyword>
<reference evidence="3" key="1">
    <citation type="submission" date="2022-11" db="EMBL/GenBank/DDBJ databases">
        <authorList>
            <person name="Kikuchi T."/>
        </authorList>
    </citation>
    <scope>NUCLEOTIDE SEQUENCE</scope>
    <source>
        <strain evidence="3">PS1010</strain>
    </source>
</reference>
<evidence type="ECO:0008006" key="5">
    <source>
        <dbReference type="Google" id="ProtNLM"/>
    </source>
</evidence>
<dbReference type="OrthoDB" id="20844at2759"/>
<feature type="compositionally biased region" description="Basic residues" evidence="2">
    <location>
        <begin position="336"/>
        <end position="352"/>
    </location>
</feature>
<evidence type="ECO:0000256" key="1">
    <source>
        <dbReference type="SAM" id="Coils"/>
    </source>
</evidence>
<feature type="compositionally biased region" description="Pro residues" evidence="2">
    <location>
        <begin position="18"/>
        <end position="28"/>
    </location>
</feature>
<dbReference type="PANTHER" id="PTHR23146">
    <property type="entry name" value="LEO1 PROTEIN"/>
    <property type="match status" value="1"/>
</dbReference>
<dbReference type="Pfam" id="PF04004">
    <property type="entry name" value="Leo1"/>
    <property type="match status" value="1"/>
</dbReference>
<dbReference type="GO" id="GO:1990269">
    <property type="term" value="F:RNA polymerase II C-terminal domain phosphoserine binding"/>
    <property type="evidence" value="ECO:0007669"/>
    <property type="project" value="TreeGrafter"/>
</dbReference>
<feature type="region of interest" description="Disordered" evidence="2">
    <location>
        <begin position="1"/>
        <end position="122"/>
    </location>
</feature>
<dbReference type="AlphaFoldDB" id="A0A9P1IN87"/>
<name>A0A9P1IN87_9PELO</name>
<proteinExistence type="predicted"/>
<keyword evidence="4" id="KW-1185">Reference proteome</keyword>
<evidence type="ECO:0000313" key="4">
    <source>
        <dbReference type="Proteomes" id="UP001152747"/>
    </source>
</evidence>
<comment type="caution">
    <text evidence="3">The sequence shown here is derived from an EMBL/GenBank/DDBJ whole genome shotgun (WGS) entry which is preliminary data.</text>
</comment>
<evidence type="ECO:0000313" key="3">
    <source>
        <dbReference type="EMBL" id="CAI5447721.1"/>
    </source>
</evidence>
<feature type="coiled-coil region" evidence="1">
    <location>
        <begin position="124"/>
        <end position="151"/>
    </location>
</feature>
<accession>A0A9P1IN87</accession>
<dbReference type="InterPro" id="IPR007149">
    <property type="entry name" value="Leo1"/>
</dbReference>